<feature type="compositionally biased region" description="Polar residues" evidence="1">
    <location>
        <begin position="58"/>
        <end position="70"/>
    </location>
</feature>
<feature type="region of interest" description="Disordered" evidence="1">
    <location>
        <begin position="46"/>
        <end position="70"/>
    </location>
</feature>
<proteinExistence type="predicted"/>
<dbReference type="EMBL" id="CAKMRJ010005412">
    <property type="protein sequence ID" value="CAH1441806.1"/>
    <property type="molecule type" value="Genomic_DNA"/>
</dbReference>
<evidence type="ECO:0000313" key="2">
    <source>
        <dbReference type="EMBL" id="CAH1441806.1"/>
    </source>
</evidence>
<sequence>MLRTTSLNNHHLPSIHPLPLSSPVRLLGPFTKYLHTAPAIVSYIKQPSSSSSSSSSSIASTNRFLLTKTI</sequence>
<evidence type="ECO:0000256" key="1">
    <source>
        <dbReference type="SAM" id="MobiDB-lite"/>
    </source>
</evidence>
<protein>
    <submittedName>
        <fullName evidence="2">Uncharacterized protein</fullName>
    </submittedName>
</protein>
<organism evidence="2 3">
    <name type="scientific">Lactuca virosa</name>
    <dbReference type="NCBI Taxonomy" id="75947"/>
    <lineage>
        <taxon>Eukaryota</taxon>
        <taxon>Viridiplantae</taxon>
        <taxon>Streptophyta</taxon>
        <taxon>Embryophyta</taxon>
        <taxon>Tracheophyta</taxon>
        <taxon>Spermatophyta</taxon>
        <taxon>Magnoliopsida</taxon>
        <taxon>eudicotyledons</taxon>
        <taxon>Gunneridae</taxon>
        <taxon>Pentapetalae</taxon>
        <taxon>asterids</taxon>
        <taxon>campanulids</taxon>
        <taxon>Asterales</taxon>
        <taxon>Asteraceae</taxon>
        <taxon>Cichorioideae</taxon>
        <taxon>Cichorieae</taxon>
        <taxon>Lactucinae</taxon>
        <taxon>Lactuca</taxon>
    </lineage>
</organism>
<feature type="compositionally biased region" description="Low complexity" evidence="1">
    <location>
        <begin position="48"/>
        <end position="57"/>
    </location>
</feature>
<comment type="caution">
    <text evidence="2">The sequence shown here is derived from an EMBL/GenBank/DDBJ whole genome shotgun (WGS) entry which is preliminary data.</text>
</comment>
<reference evidence="2 3" key="1">
    <citation type="submission" date="2022-01" db="EMBL/GenBank/DDBJ databases">
        <authorList>
            <person name="Xiong W."/>
            <person name="Schranz E."/>
        </authorList>
    </citation>
    <scope>NUCLEOTIDE SEQUENCE [LARGE SCALE GENOMIC DNA]</scope>
</reference>
<name>A0AAU9NV33_9ASTR</name>
<keyword evidence="3" id="KW-1185">Reference proteome</keyword>
<gene>
    <name evidence="2" type="ORF">LVIROSA_LOCUS27841</name>
</gene>
<accession>A0AAU9NV33</accession>
<dbReference type="AlphaFoldDB" id="A0AAU9NV33"/>
<evidence type="ECO:0000313" key="3">
    <source>
        <dbReference type="Proteomes" id="UP001157418"/>
    </source>
</evidence>
<dbReference type="Proteomes" id="UP001157418">
    <property type="component" value="Unassembled WGS sequence"/>
</dbReference>